<dbReference type="Proteomes" id="UP000028990">
    <property type="component" value="Unassembled WGS sequence"/>
</dbReference>
<evidence type="ECO:0000313" key="1">
    <source>
        <dbReference type="EMBL" id="KFO19676.1"/>
    </source>
</evidence>
<reference evidence="1 2" key="1">
    <citation type="submission" date="2013-11" db="EMBL/GenBank/DDBJ databases">
        <title>The Damaraland mole rat (Fukomys damarensis) genome and evolution of African mole rats.</title>
        <authorList>
            <person name="Gladyshev V.N."/>
            <person name="Fang X."/>
        </authorList>
    </citation>
    <scope>NUCLEOTIDE SEQUENCE [LARGE SCALE GENOMIC DNA]</scope>
    <source>
        <tissue evidence="1">Liver</tissue>
    </source>
</reference>
<dbReference type="EMBL" id="KN124946">
    <property type="protein sequence ID" value="KFO19676.1"/>
    <property type="molecule type" value="Genomic_DNA"/>
</dbReference>
<dbReference type="AlphaFoldDB" id="A0A091DA49"/>
<protein>
    <submittedName>
        <fullName evidence="1">Uncharacterized protein</fullName>
    </submittedName>
</protein>
<accession>A0A091DA49</accession>
<gene>
    <name evidence="1" type="ORF">H920_18987</name>
</gene>
<organism evidence="1 2">
    <name type="scientific">Fukomys damarensis</name>
    <name type="common">Damaraland mole rat</name>
    <name type="synonym">Cryptomys damarensis</name>
    <dbReference type="NCBI Taxonomy" id="885580"/>
    <lineage>
        <taxon>Eukaryota</taxon>
        <taxon>Metazoa</taxon>
        <taxon>Chordata</taxon>
        <taxon>Craniata</taxon>
        <taxon>Vertebrata</taxon>
        <taxon>Euteleostomi</taxon>
        <taxon>Mammalia</taxon>
        <taxon>Eutheria</taxon>
        <taxon>Euarchontoglires</taxon>
        <taxon>Glires</taxon>
        <taxon>Rodentia</taxon>
        <taxon>Hystricomorpha</taxon>
        <taxon>Bathyergidae</taxon>
        <taxon>Fukomys</taxon>
    </lineage>
</organism>
<proteinExistence type="predicted"/>
<keyword evidence="2" id="KW-1185">Reference proteome</keyword>
<name>A0A091DA49_FUKDA</name>
<sequence>MPADGLSLFTTPLVPYARMLPPQSHVLTSGVHLPQSLPPVSPSDTHISLGTGLRLPSVLSALWLVYWKQDRSVWP</sequence>
<evidence type="ECO:0000313" key="2">
    <source>
        <dbReference type="Proteomes" id="UP000028990"/>
    </source>
</evidence>